<sequence>LDVSGCPGLPPYLERLLSKCYQLCAGLERLYIDDYSFLTASFCKCLTSLQRLELHDSMGEVTRLTDEQERALQLLTSLRSMLLPCRSSCGPAQSFLPQEVGDHSLPAYLKAARKGPPTFAGRTEYQLYCQRSPREAN</sequence>
<comment type="caution">
    <text evidence="1">The sequence shown here is derived from an EMBL/GenBank/DDBJ whole genome shotgun (WGS) entry which is preliminary data.</text>
</comment>
<evidence type="ECO:0000313" key="2">
    <source>
        <dbReference type="Proteomes" id="UP000095767"/>
    </source>
</evidence>
<keyword evidence="2" id="KW-1185">Reference proteome</keyword>
<name>A0A1E5W8Z1_9POAL</name>
<feature type="non-terminal residue" evidence="1">
    <location>
        <position position="1"/>
    </location>
</feature>
<dbReference type="Proteomes" id="UP000095767">
    <property type="component" value="Unassembled WGS sequence"/>
</dbReference>
<protein>
    <submittedName>
        <fullName evidence="1">Uncharacterized protein</fullName>
    </submittedName>
</protein>
<organism evidence="1 2">
    <name type="scientific">Dichanthelium oligosanthes</name>
    <dbReference type="NCBI Taxonomy" id="888268"/>
    <lineage>
        <taxon>Eukaryota</taxon>
        <taxon>Viridiplantae</taxon>
        <taxon>Streptophyta</taxon>
        <taxon>Embryophyta</taxon>
        <taxon>Tracheophyta</taxon>
        <taxon>Spermatophyta</taxon>
        <taxon>Magnoliopsida</taxon>
        <taxon>Liliopsida</taxon>
        <taxon>Poales</taxon>
        <taxon>Poaceae</taxon>
        <taxon>PACMAD clade</taxon>
        <taxon>Panicoideae</taxon>
        <taxon>Panicodae</taxon>
        <taxon>Paniceae</taxon>
        <taxon>Dichantheliinae</taxon>
        <taxon>Dichanthelium</taxon>
    </lineage>
</organism>
<dbReference type="EMBL" id="LWDX02017441">
    <property type="protein sequence ID" value="OEL33825.1"/>
    <property type="molecule type" value="Genomic_DNA"/>
</dbReference>
<dbReference type="OrthoDB" id="693205at2759"/>
<dbReference type="AlphaFoldDB" id="A0A1E5W8Z1"/>
<reference evidence="1 2" key="1">
    <citation type="submission" date="2016-09" db="EMBL/GenBank/DDBJ databases">
        <title>The draft genome of Dichanthelium oligosanthes: A C3 panicoid grass species.</title>
        <authorList>
            <person name="Studer A.J."/>
            <person name="Schnable J.C."/>
            <person name="Brutnell T.P."/>
        </authorList>
    </citation>
    <scope>NUCLEOTIDE SEQUENCE [LARGE SCALE GENOMIC DNA]</scope>
    <source>
        <strain evidence="2">cv. Kellogg 1175</strain>
        <tissue evidence="1">Leaf</tissue>
    </source>
</reference>
<evidence type="ECO:0000313" key="1">
    <source>
        <dbReference type="EMBL" id="OEL33825.1"/>
    </source>
</evidence>
<gene>
    <name evidence="1" type="ORF">BAE44_0005155</name>
</gene>
<proteinExistence type="predicted"/>
<accession>A0A1E5W8Z1</accession>